<dbReference type="GeneID" id="34624041"/>
<accession>A0A6P6RW11</accession>
<gene>
    <name evidence="3" type="primary">LOC34624041</name>
</gene>
<evidence type="ECO:0000256" key="1">
    <source>
        <dbReference type="SAM" id="MobiDB-lite"/>
    </source>
</evidence>
<sequence>AELVACAAALHLVYLRSLIEANMRLDIHELAGQHYGAWQRLCCSLCQSQRALVAFLRVEWERQFCQGLAPFILHRTLPATAAAVAATHHRMHPQKAQQQERERASSENASPAAEEHTRALEDLAVLGVIGDHRIGMQRAKRLLQVLRTRVEPQQLAEDWRKALNLLDSRLLDVVDNKL</sequence>
<feature type="region of interest" description="Disordered" evidence="1">
    <location>
        <begin position="84"/>
        <end position="114"/>
    </location>
</feature>
<keyword evidence="2" id="KW-1185">Reference proteome</keyword>
<proteinExistence type="predicted"/>
<dbReference type="Proteomes" id="UP000515125">
    <property type="component" value="Unplaced"/>
</dbReference>
<evidence type="ECO:0000313" key="3">
    <source>
        <dbReference type="RefSeq" id="XP_026191617.1"/>
    </source>
</evidence>
<feature type="non-terminal residue" evidence="3">
    <location>
        <position position="1"/>
    </location>
</feature>
<reference evidence="3" key="1">
    <citation type="submission" date="2025-08" db="UniProtKB">
        <authorList>
            <consortium name="RefSeq"/>
        </authorList>
    </citation>
    <scope>IDENTIFICATION</scope>
</reference>
<evidence type="ECO:0000313" key="2">
    <source>
        <dbReference type="Proteomes" id="UP000515125"/>
    </source>
</evidence>
<name>A0A6P6RW11_9EIME</name>
<dbReference type="AlphaFoldDB" id="A0A6P6RW11"/>
<organism evidence="2 3">
    <name type="scientific">Cyclospora cayetanensis</name>
    <dbReference type="NCBI Taxonomy" id="88456"/>
    <lineage>
        <taxon>Eukaryota</taxon>
        <taxon>Sar</taxon>
        <taxon>Alveolata</taxon>
        <taxon>Apicomplexa</taxon>
        <taxon>Conoidasida</taxon>
        <taxon>Coccidia</taxon>
        <taxon>Eucoccidiorida</taxon>
        <taxon>Eimeriorina</taxon>
        <taxon>Eimeriidae</taxon>
        <taxon>Cyclospora</taxon>
    </lineage>
</organism>
<dbReference type="OrthoDB" id="354379at2759"/>
<dbReference type="RefSeq" id="XP_026191617.1">
    <property type="nucleotide sequence ID" value="XM_026335832.1"/>
</dbReference>
<protein>
    <submittedName>
        <fullName evidence="3">Uncharacterized protein LOC34624041</fullName>
    </submittedName>
</protein>